<dbReference type="AlphaFoldDB" id="A0A2H5XAH0"/>
<dbReference type="Pfam" id="PF00437">
    <property type="entry name" value="T2SSE"/>
    <property type="match status" value="1"/>
</dbReference>
<dbReference type="SMART" id="SM00382">
    <property type="entry name" value="AAA"/>
    <property type="match status" value="1"/>
</dbReference>
<dbReference type="Gene3D" id="3.40.50.300">
    <property type="entry name" value="P-loop containing nucleotide triphosphate hydrolases"/>
    <property type="match status" value="1"/>
</dbReference>
<protein>
    <submittedName>
        <fullName evidence="3">Twitching mobility protein</fullName>
    </submittedName>
</protein>
<dbReference type="InterPro" id="IPR001482">
    <property type="entry name" value="T2SS/T4SS_dom"/>
</dbReference>
<evidence type="ECO:0000313" key="4">
    <source>
        <dbReference type="Proteomes" id="UP000236173"/>
    </source>
</evidence>
<dbReference type="InterPro" id="IPR050921">
    <property type="entry name" value="T4SS_GSP_E_ATPase"/>
</dbReference>
<dbReference type="PROSITE" id="PS00662">
    <property type="entry name" value="T2SP_E"/>
    <property type="match status" value="1"/>
</dbReference>
<evidence type="ECO:0000256" key="1">
    <source>
        <dbReference type="ARBA" id="ARBA00006611"/>
    </source>
</evidence>
<organism evidence="3 4">
    <name type="scientific">Candidatus Fervidibacter japonicus</name>
    <dbReference type="NCBI Taxonomy" id="2035412"/>
    <lineage>
        <taxon>Bacteria</taxon>
        <taxon>Candidatus Fervidibacterota</taxon>
        <taxon>Candidatus Fervidibacter</taxon>
    </lineage>
</organism>
<accession>A0A2H5XAH0</accession>
<gene>
    <name evidence="3" type="primary">pilT_3</name>
    <name evidence="3" type="ORF">HRbin17_00603</name>
</gene>
<dbReference type="GO" id="GO:0005524">
    <property type="term" value="F:ATP binding"/>
    <property type="evidence" value="ECO:0007669"/>
    <property type="project" value="InterPro"/>
</dbReference>
<reference evidence="4" key="1">
    <citation type="submission" date="2017-09" db="EMBL/GenBank/DDBJ databases">
        <title>Metaegenomics of thermophilic ammonia-oxidizing enrichment culture.</title>
        <authorList>
            <person name="Kato S."/>
            <person name="Suzuki K."/>
        </authorList>
    </citation>
    <scope>NUCLEOTIDE SEQUENCE [LARGE SCALE GENOMIC DNA]</scope>
</reference>
<name>A0A2H5XAH0_9BACT</name>
<sequence>MAATMTLDDILRVALQRNCSDVHLKAGAPPMFRLYGELYKANAPPLTPDDVRRLAYSTLTPEQIAQFERRRELDFAFTAADGVRVRANLALQRNTPVAFYRLIPPRIPSFEELGLPSIVRYFCERPRGIVLVTGPAGAGKTTTLASMIDYINQRFPLHIITVEDPIEFVHQDKMALVNQREVGRDTHSFANALKYALREDPDVILIGEMRDLETIALAITAAETGHLVFATLHTVDAPQTIDRIIDVFPTHQQQQIRMQLSVSLVGVIAQRLLRRADGKGMVAAFEVLVGTSAARALIREGKTFQLPSVIQTGLRQGMMSLEHSLAQLVLQGLVRMEDALAEANNPDYLRELVQQGKKGSASL</sequence>
<dbReference type="EMBL" id="BEHT01000006">
    <property type="protein sequence ID" value="GBC98107.1"/>
    <property type="molecule type" value="Genomic_DNA"/>
</dbReference>
<dbReference type="NCBIfam" id="TIGR01420">
    <property type="entry name" value="pilT_fam"/>
    <property type="match status" value="1"/>
</dbReference>
<dbReference type="PANTHER" id="PTHR30486">
    <property type="entry name" value="TWITCHING MOTILITY PROTEIN PILT"/>
    <property type="match status" value="1"/>
</dbReference>
<dbReference type="InterPro" id="IPR027417">
    <property type="entry name" value="P-loop_NTPase"/>
</dbReference>
<dbReference type="InterPro" id="IPR006321">
    <property type="entry name" value="PilT/PilU"/>
</dbReference>
<feature type="domain" description="Bacterial type II secretion system protein E" evidence="2">
    <location>
        <begin position="197"/>
        <end position="211"/>
    </location>
</feature>
<dbReference type="SUPFAM" id="SSF52540">
    <property type="entry name" value="P-loop containing nucleoside triphosphate hydrolases"/>
    <property type="match status" value="1"/>
</dbReference>
<dbReference type="Proteomes" id="UP000236173">
    <property type="component" value="Unassembled WGS sequence"/>
</dbReference>
<dbReference type="GO" id="GO:0016887">
    <property type="term" value="F:ATP hydrolysis activity"/>
    <property type="evidence" value="ECO:0007669"/>
    <property type="project" value="InterPro"/>
</dbReference>
<evidence type="ECO:0000313" key="3">
    <source>
        <dbReference type="EMBL" id="GBC98107.1"/>
    </source>
</evidence>
<evidence type="ECO:0000259" key="2">
    <source>
        <dbReference type="PROSITE" id="PS00662"/>
    </source>
</evidence>
<comment type="similarity">
    <text evidence="1">Belongs to the GSP E family.</text>
</comment>
<dbReference type="CDD" id="cd01131">
    <property type="entry name" value="PilT"/>
    <property type="match status" value="1"/>
</dbReference>
<dbReference type="InterPro" id="IPR003593">
    <property type="entry name" value="AAA+_ATPase"/>
</dbReference>
<dbReference type="Gene3D" id="3.30.450.90">
    <property type="match status" value="1"/>
</dbReference>
<comment type="caution">
    <text evidence="3">The sequence shown here is derived from an EMBL/GenBank/DDBJ whole genome shotgun (WGS) entry which is preliminary data.</text>
</comment>
<proteinExistence type="inferred from homology"/>